<keyword evidence="3" id="KW-0732">Signal</keyword>
<sequence length="201" mass="21023">MTSTRSPLRALRAALFAAVCVALSATGHAVQSEHRVPVGALLVASALTWSLAWTAAGRRRGAPLIGTGLVSVQTVMHLMFTLAQHRHVPSAHHGHFGHQEQAVSLLPSGGMFAAHLGAAAVCAVWLAHGERALFRLARTAFVPLRPTLTPVRLPSAPPPPRARARTGDRRRAGAVLAHALSRRGPPLAPASRTTAPAASHA</sequence>
<keyword evidence="2" id="KW-1133">Transmembrane helix</keyword>
<keyword evidence="2" id="KW-0472">Membrane</keyword>
<accession>A0A100Y200</accession>
<dbReference type="RefSeq" id="WP_058944525.1">
    <property type="nucleotide sequence ID" value="NZ_LNSV01000089.1"/>
</dbReference>
<feature type="transmembrane region" description="Helical" evidence="2">
    <location>
        <begin position="64"/>
        <end position="83"/>
    </location>
</feature>
<name>A0A100Y200_9ACTN</name>
<feature type="compositionally biased region" description="Low complexity" evidence="1">
    <location>
        <begin position="189"/>
        <end position="201"/>
    </location>
</feature>
<evidence type="ECO:0008006" key="6">
    <source>
        <dbReference type="Google" id="ProtNLM"/>
    </source>
</evidence>
<protein>
    <recommendedName>
        <fullName evidence="6">MFS transporter</fullName>
    </recommendedName>
</protein>
<organism evidence="4 5">
    <name type="scientific">Streptomyces kanasensis</name>
    <dbReference type="NCBI Taxonomy" id="936756"/>
    <lineage>
        <taxon>Bacteria</taxon>
        <taxon>Bacillati</taxon>
        <taxon>Actinomycetota</taxon>
        <taxon>Actinomycetes</taxon>
        <taxon>Kitasatosporales</taxon>
        <taxon>Streptomycetaceae</taxon>
        <taxon>Streptomyces</taxon>
    </lineage>
</organism>
<dbReference type="OrthoDB" id="4558679at2"/>
<evidence type="ECO:0000313" key="5">
    <source>
        <dbReference type="Proteomes" id="UP000054011"/>
    </source>
</evidence>
<evidence type="ECO:0000256" key="1">
    <source>
        <dbReference type="SAM" id="MobiDB-lite"/>
    </source>
</evidence>
<dbReference type="STRING" id="936756.ATE80_24985"/>
<dbReference type="AlphaFoldDB" id="A0A100Y200"/>
<reference evidence="4 5" key="1">
    <citation type="submission" date="2015-11" db="EMBL/GenBank/DDBJ databases">
        <title>Genome-wide analysis reveals the secondary metabolome in Streptomyces kanasensis ZX01.</title>
        <authorList>
            <person name="Zhang G."/>
            <person name="Han L."/>
            <person name="Feng J."/>
            <person name="Zhang X."/>
        </authorList>
    </citation>
    <scope>NUCLEOTIDE SEQUENCE [LARGE SCALE GENOMIC DNA]</scope>
    <source>
        <strain evidence="4 5">ZX01</strain>
    </source>
</reference>
<proteinExistence type="predicted"/>
<dbReference type="EMBL" id="LNSV01000089">
    <property type="protein sequence ID" value="KUH36178.1"/>
    <property type="molecule type" value="Genomic_DNA"/>
</dbReference>
<feature type="transmembrane region" description="Helical" evidence="2">
    <location>
        <begin position="39"/>
        <end position="57"/>
    </location>
</feature>
<comment type="caution">
    <text evidence="4">The sequence shown here is derived from an EMBL/GenBank/DDBJ whole genome shotgun (WGS) entry which is preliminary data.</text>
</comment>
<evidence type="ECO:0000256" key="2">
    <source>
        <dbReference type="SAM" id="Phobius"/>
    </source>
</evidence>
<evidence type="ECO:0000313" key="4">
    <source>
        <dbReference type="EMBL" id="KUH36178.1"/>
    </source>
</evidence>
<feature type="region of interest" description="Disordered" evidence="1">
    <location>
        <begin position="150"/>
        <end position="201"/>
    </location>
</feature>
<gene>
    <name evidence="4" type="ORF">ATE80_24985</name>
</gene>
<feature type="chain" id="PRO_5038762918" description="MFS transporter" evidence="3">
    <location>
        <begin position="30"/>
        <end position="201"/>
    </location>
</feature>
<feature type="signal peptide" evidence="3">
    <location>
        <begin position="1"/>
        <end position="29"/>
    </location>
</feature>
<evidence type="ECO:0000256" key="3">
    <source>
        <dbReference type="SAM" id="SignalP"/>
    </source>
</evidence>
<feature type="transmembrane region" description="Helical" evidence="2">
    <location>
        <begin position="103"/>
        <end position="127"/>
    </location>
</feature>
<keyword evidence="2" id="KW-0812">Transmembrane</keyword>
<keyword evidence="5" id="KW-1185">Reference proteome</keyword>
<dbReference type="Proteomes" id="UP000054011">
    <property type="component" value="Unassembled WGS sequence"/>
</dbReference>